<protein>
    <recommendedName>
        <fullName evidence="3">Ferric siderophore reductase C-terminal domain-containing protein</fullName>
    </recommendedName>
</protein>
<sequence length="267" mass="30220">MPQFDAAYYAGQFGVTLEDRTDTVFGASLSSLAGAEGAESFIRAYAPLIKALEPDVAGTYFASWFGAVCAAFQYSLWHDNAKPDLSLDNVELQLYVKEQRAGMEFRVRQWESESLPDAAAHRSSQAVEAMEAFYGRQIRPLLESIAGVVGLNAGQLWGVIGTRLHYVKDRWLEEAETEEQRERLNHDLDQLLRGLDPAVFGRPKNPFDIRFRMMENPRKPGEQMRIKAVCCLAYKTDTGHGYCFTCPRLSERERQEKIDKIKAEAVR</sequence>
<reference evidence="1" key="2">
    <citation type="journal article" date="2021" name="J Anim Sci Technol">
        <title>Complete genome sequence of Paenibacillus konkukensis sp. nov. SK3146 as a potential probiotic strain.</title>
        <authorList>
            <person name="Jung H.I."/>
            <person name="Park S."/>
            <person name="Niu K.M."/>
            <person name="Lee S.W."/>
            <person name="Kothari D."/>
            <person name="Yi K.J."/>
            <person name="Kim S.K."/>
        </authorList>
    </citation>
    <scope>NUCLEOTIDE SEQUENCE</scope>
    <source>
        <strain evidence="1">SK3146</strain>
    </source>
</reference>
<proteinExistence type="predicted"/>
<reference evidence="1" key="1">
    <citation type="submission" date="2018-02" db="EMBL/GenBank/DDBJ databases">
        <authorList>
            <person name="Kim S.-K."/>
            <person name="Jung H.-I."/>
            <person name="Lee S.-W."/>
        </authorList>
    </citation>
    <scope>NUCLEOTIDE SEQUENCE</scope>
    <source>
        <strain evidence="1">SK3146</strain>
    </source>
</reference>
<accession>A0ABY4RNW3</accession>
<evidence type="ECO:0000313" key="1">
    <source>
        <dbReference type="EMBL" id="UQZ83828.1"/>
    </source>
</evidence>
<evidence type="ECO:0008006" key="3">
    <source>
        <dbReference type="Google" id="ProtNLM"/>
    </source>
</evidence>
<organism evidence="1 2">
    <name type="scientific">Paenibacillus konkukensis</name>
    <dbReference type="NCBI Taxonomy" id="2020716"/>
    <lineage>
        <taxon>Bacteria</taxon>
        <taxon>Bacillati</taxon>
        <taxon>Bacillota</taxon>
        <taxon>Bacilli</taxon>
        <taxon>Bacillales</taxon>
        <taxon>Paenibacillaceae</taxon>
        <taxon>Paenibacillus</taxon>
    </lineage>
</organism>
<keyword evidence="2" id="KW-1185">Reference proteome</keyword>
<name>A0ABY4RNW3_9BACL</name>
<dbReference type="EMBL" id="CP027059">
    <property type="protein sequence ID" value="UQZ83828.1"/>
    <property type="molecule type" value="Genomic_DNA"/>
</dbReference>
<dbReference type="Proteomes" id="UP001057134">
    <property type="component" value="Chromosome"/>
</dbReference>
<evidence type="ECO:0000313" key="2">
    <source>
        <dbReference type="Proteomes" id="UP001057134"/>
    </source>
</evidence>
<dbReference type="RefSeq" id="WP_249865811.1">
    <property type="nucleotide sequence ID" value="NZ_CP027059.1"/>
</dbReference>
<gene>
    <name evidence="1" type="ORF">SK3146_03035</name>
</gene>